<feature type="region of interest" description="Disordered" evidence="1">
    <location>
        <begin position="1"/>
        <end position="30"/>
    </location>
</feature>
<accession>D2VAX9</accession>
<keyword evidence="3" id="KW-1185">Reference proteome</keyword>
<dbReference type="AlphaFoldDB" id="D2VAX9"/>
<protein>
    <submittedName>
        <fullName evidence="2">Predicted protein</fullName>
    </submittedName>
</protein>
<dbReference type="Proteomes" id="UP000006671">
    <property type="component" value="Unassembled WGS sequence"/>
</dbReference>
<dbReference type="EMBL" id="GG738860">
    <property type="protein sequence ID" value="EFC46159.1"/>
    <property type="molecule type" value="Genomic_DNA"/>
</dbReference>
<evidence type="ECO:0000313" key="2">
    <source>
        <dbReference type="EMBL" id="EFC46159.1"/>
    </source>
</evidence>
<dbReference type="InParanoid" id="D2VAX9"/>
<dbReference type="VEuPathDB" id="AmoebaDB:NAEGRDRAFT_48071"/>
<gene>
    <name evidence="2" type="ORF">NAEGRDRAFT_48071</name>
</gene>
<dbReference type="RefSeq" id="XP_002678903.1">
    <property type="nucleotide sequence ID" value="XM_002678857.1"/>
</dbReference>
<organism evidence="3">
    <name type="scientific">Naegleria gruberi</name>
    <name type="common">Amoeba</name>
    <dbReference type="NCBI Taxonomy" id="5762"/>
    <lineage>
        <taxon>Eukaryota</taxon>
        <taxon>Discoba</taxon>
        <taxon>Heterolobosea</taxon>
        <taxon>Tetramitia</taxon>
        <taxon>Eutetramitia</taxon>
        <taxon>Vahlkampfiidae</taxon>
        <taxon>Naegleria</taxon>
    </lineage>
</organism>
<proteinExistence type="predicted"/>
<dbReference type="KEGG" id="ngr:NAEGRDRAFT_48071"/>
<reference evidence="2 3" key="1">
    <citation type="journal article" date="2010" name="Cell">
        <title>The genome of Naegleria gruberi illuminates early eukaryotic versatility.</title>
        <authorList>
            <person name="Fritz-Laylin L.K."/>
            <person name="Prochnik S.E."/>
            <person name="Ginger M.L."/>
            <person name="Dacks J.B."/>
            <person name="Carpenter M.L."/>
            <person name="Field M.C."/>
            <person name="Kuo A."/>
            <person name="Paredez A."/>
            <person name="Chapman J."/>
            <person name="Pham J."/>
            <person name="Shu S."/>
            <person name="Neupane R."/>
            <person name="Cipriano M."/>
            <person name="Mancuso J."/>
            <person name="Tu H."/>
            <person name="Salamov A."/>
            <person name="Lindquist E."/>
            <person name="Shapiro H."/>
            <person name="Lucas S."/>
            <person name="Grigoriev I.V."/>
            <person name="Cande W.Z."/>
            <person name="Fulton C."/>
            <person name="Rokhsar D.S."/>
            <person name="Dawson S.C."/>
        </authorList>
    </citation>
    <scope>NUCLEOTIDE SEQUENCE [LARGE SCALE GENOMIC DNA]</scope>
    <source>
        <strain evidence="2 3">NEG-M</strain>
    </source>
</reference>
<dbReference type="GeneID" id="8859220"/>
<evidence type="ECO:0000313" key="3">
    <source>
        <dbReference type="Proteomes" id="UP000006671"/>
    </source>
</evidence>
<evidence type="ECO:0000256" key="1">
    <source>
        <dbReference type="SAM" id="MobiDB-lite"/>
    </source>
</evidence>
<name>D2VAX9_NAEGR</name>
<feature type="compositionally biased region" description="Polar residues" evidence="1">
    <location>
        <begin position="1"/>
        <end position="23"/>
    </location>
</feature>
<sequence>MSSLKPSHANDSSNLNQIRNNPSLRKKNKTSIFSMYSTSTMKSSITRSSPQQQLALKFTSSSPTLDQQEKSFVHINNCGDHVSTQNRDEQQVDFQSITNQSSPFSDSPLTLPLGFLPLSSNVSSSSIEDLLNKHYTPITTSTLQSSNPFIPNISTQYSLPNGGTMENSEKSSSLSMEIKKMMHGNDLKTKKRKRICQFNEQNVEQICRNEKGYSSPDLNSSSKRTVK</sequence>